<dbReference type="InterPro" id="IPR014721">
    <property type="entry name" value="Ribsml_uS5_D2-typ_fold_subgr"/>
</dbReference>
<dbReference type="NCBIfam" id="TIGR00188">
    <property type="entry name" value="rnpA"/>
    <property type="match status" value="1"/>
</dbReference>
<evidence type="ECO:0000256" key="4">
    <source>
        <dbReference type="ARBA" id="ARBA00022759"/>
    </source>
</evidence>
<evidence type="ECO:0000256" key="1">
    <source>
        <dbReference type="ARBA" id="ARBA00002663"/>
    </source>
</evidence>
<dbReference type="Proteomes" id="UP000033070">
    <property type="component" value="Chromosome"/>
</dbReference>
<dbReference type="AlphaFoldDB" id="A0A2Z6G8D7"/>
<gene>
    <name evidence="7" type="primary">rnpA</name>
    <name evidence="9" type="ORF">OYT1_ch0103</name>
</gene>
<evidence type="ECO:0000256" key="7">
    <source>
        <dbReference type="HAMAP-Rule" id="MF_00227"/>
    </source>
</evidence>
<dbReference type="GO" id="GO:0000049">
    <property type="term" value="F:tRNA binding"/>
    <property type="evidence" value="ECO:0007669"/>
    <property type="project" value="UniProtKB-UniRule"/>
</dbReference>
<dbReference type="SUPFAM" id="SSF54211">
    <property type="entry name" value="Ribosomal protein S5 domain 2-like"/>
    <property type="match status" value="1"/>
</dbReference>
<dbReference type="InterPro" id="IPR000100">
    <property type="entry name" value="RNase_P"/>
</dbReference>
<keyword evidence="2 7" id="KW-0819">tRNA processing</keyword>
<comment type="catalytic activity">
    <reaction evidence="7">
        <text>Endonucleolytic cleavage of RNA, removing 5'-extranucleotides from tRNA precursor.</text>
        <dbReference type="EC" id="3.1.26.5"/>
    </reaction>
</comment>
<evidence type="ECO:0000313" key="9">
    <source>
        <dbReference type="EMBL" id="BBE49679.1"/>
    </source>
</evidence>
<dbReference type="GO" id="GO:0004526">
    <property type="term" value="F:ribonuclease P activity"/>
    <property type="evidence" value="ECO:0007669"/>
    <property type="project" value="UniProtKB-UniRule"/>
</dbReference>
<dbReference type="STRING" id="1188319.OYT1_00650"/>
<evidence type="ECO:0000256" key="3">
    <source>
        <dbReference type="ARBA" id="ARBA00022722"/>
    </source>
</evidence>
<evidence type="ECO:0000256" key="5">
    <source>
        <dbReference type="ARBA" id="ARBA00022801"/>
    </source>
</evidence>
<reference evidence="9 10" key="1">
    <citation type="submission" date="2018-06" db="EMBL/GenBank/DDBJ databases">
        <title>OYT1 Genome Sequencing.</title>
        <authorList>
            <person name="Kato S."/>
            <person name="Itoh T."/>
            <person name="Ohkuma M."/>
        </authorList>
    </citation>
    <scope>NUCLEOTIDE SEQUENCE [LARGE SCALE GENOMIC DNA]</scope>
    <source>
        <strain evidence="9 10">OYT1</strain>
    </source>
</reference>
<dbReference type="Gene3D" id="3.30.230.10">
    <property type="match status" value="1"/>
</dbReference>
<dbReference type="GO" id="GO:0001682">
    <property type="term" value="P:tRNA 5'-leader removal"/>
    <property type="evidence" value="ECO:0007669"/>
    <property type="project" value="UniProtKB-UniRule"/>
</dbReference>
<keyword evidence="4 7" id="KW-0255">Endonuclease</keyword>
<evidence type="ECO:0000313" key="10">
    <source>
        <dbReference type="Proteomes" id="UP000033070"/>
    </source>
</evidence>
<dbReference type="GO" id="GO:0030677">
    <property type="term" value="C:ribonuclease P complex"/>
    <property type="evidence" value="ECO:0007669"/>
    <property type="project" value="TreeGrafter"/>
</dbReference>
<dbReference type="PANTHER" id="PTHR33992">
    <property type="entry name" value="RIBONUCLEASE P PROTEIN COMPONENT"/>
    <property type="match status" value="1"/>
</dbReference>
<sequence length="130" mass="14696">MLSFVHVVPRAAHVLPSKESLDFPGERRLRQRVEFNAVMVGKGLPNKCFVIYQRANEVGVSRLGIVASKRVMPTAVARNLAKRTVREAFRQLFPVECALDVVVRVRRPVRREAVAECRESLTQLFQAVQA</sequence>
<protein>
    <recommendedName>
        <fullName evidence="7 8">Ribonuclease P protein component</fullName>
        <shortName evidence="7">RNase P protein</shortName>
        <shortName evidence="7">RNaseP protein</shortName>
        <ecNumber evidence="7 8">3.1.26.5</ecNumber>
    </recommendedName>
    <alternativeName>
        <fullName evidence="7">Protein C5</fullName>
    </alternativeName>
</protein>
<comment type="function">
    <text evidence="1 7">RNaseP catalyzes the removal of the 5'-leader sequence from pre-tRNA to produce the mature 5'-terminus. It can also cleave other RNA substrates such as 4.5S RNA. The protein component plays an auxiliary but essential role in vivo by binding to the 5'-leader sequence and broadening the substrate specificity of the ribozyme.</text>
</comment>
<dbReference type="InterPro" id="IPR020539">
    <property type="entry name" value="RNase_P_CS"/>
</dbReference>
<proteinExistence type="inferred from homology"/>
<accession>A0A2Z6G8D7</accession>
<dbReference type="EMBL" id="AP018738">
    <property type="protein sequence ID" value="BBE49679.1"/>
    <property type="molecule type" value="Genomic_DNA"/>
</dbReference>
<dbReference type="PROSITE" id="PS00648">
    <property type="entry name" value="RIBONUCLEASE_P"/>
    <property type="match status" value="1"/>
</dbReference>
<comment type="similarity">
    <text evidence="7">Belongs to the RnpA family.</text>
</comment>
<evidence type="ECO:0000256" key="6">
    <source>
        <dbReference type="ARBA" id="ARBA00022884"/>
    </source>
</evidence>
<dbReference type="Pfam" id="PF00825">
    <property type="entry name" value="Ribonuclease_P"/>
    <property type="match status" value="1"/>
</dbReference>
<keyword evidence="6 7" id="KW-0694">RNA-binding</keyword>
<keyword evidence="10" id="KW-1185">Reference proteome</keyword>
<organism evidence="9 10">
    <name type="scientific">Ferriphaselus amnicola</name>
    <dbReference type="NCBI Taxonomy" id="1188319"/>
    <lineage>
        <taxon>Bacteria</taxon>
        <taxon>Pseudomonadati</taxon>
        <taxon>Pseudomonadota</taxon>
        <taxon>Betaproteobacteria</taxon>
        <taxon>Nitrosomonadales</taxon>
        <taxon>Gallionellaceae</taxon>
        <taxon>Ferriphaselus</taxon>
    </lineage>
</organism>
<keyword evidence="3 7" id="KW-0540">Nuclease</keyword>
<dbReference type="GO" id="GO:0042781">
    <property type="term" value="F:3'-tRNA processing endoribonuclease activity"/>
    <property type="evidence" value="ECO:0007669"/>
    <property type="project" value="TreeGrafter"/>
</dbReference>
<dbReference type="KEGG" id="fam:OYT1_ch0103"/>
<dbReference type="InterPro" id="IPR020568">
    <property type="entry name" value="Ribosomal_Su5_D2-typ_SF"/>
</dbReference>
<comment type="subunit">
    <text evidence="7">Consists of a catalytic RNA component (M1 or rnpB) and a protein subunit.</text>
</comment>
<dbReference type="HAMAP" id="MF_00227">
    <property type="entry name" value="RNase_P"/>
    <property type="match status" value="1"/>
</dbReference>
<dbReference type="EC" id="3.1.26.5" evidence="7 8"/>
<name>A0A2Z6G8D7_9PROT</name>
<evidence type="ECO:0000256" key="8">
    <source>
        <dbReference type="NCBIfam" id="TIGR00188"/>
    </source>
</evidence>
<evidence type="ECO:0000256" key="2">
    <source>
        <dbReference type="ARBA" id="ARBA00022694"/>
    </source>
</evidence>
<keyword evidence="5 7" id="KW-0378">Hydrolase</keyword>
<dbReference type="PANTHER" id="PTHR33992:SF1">
    <property type="entry name" value="RIBONUCLEASE P PROTEIN COMPONENT"/>
    <property type="match status" value="1"/>
</dbReference>